<gene>
    <name evidence="1" type="ORF">POTOM_000221</name>
</gene>
<reference evidence="1" key="1">
    <citation type="journal article" date="2020" name="bioRxiv">
        <title>Hybrid origin of Populus tomentosa Carr. identified through genome sequencing and phylogenomic analysis.</title>
        <authorList>
            <person name="An X."/>
            <person name="Gao K."/>
            <person name="Chen Z."/>
            <person name="Li J."/>
            <person name="Yang X."/>
            <person name="Yang X."/>
            <person name="Zhou J."/>
            <person name="Guo T."/>
            <person name="Zhao T."/>
            <person name="Huang S."/>
            <person name="Miao D."/>
            <person name="Khan W.U."/>
            <person name="Rao P."/>
            <person name="Ye M."/>
            <person name="Lei B."/>
            <person name="Liao W."/>
            <person name="Wang J."/>
            <person name="Ji L."/>
            <person name="Li Y."/>
            <person name="Guo B."/>
            <person name="Mustafa N.S."/>
            <person name="Li S."/>
            <person name="Yun Q."/>
            <person name="Keller S.R."/>
            <person name="Mao J."/>
            <person name="Zhang R."/>
            <person name="Strauss S.H."/>
        </authorList>
    </citation>
    <scope>NUCLEOTIDE SEQUENCE</scope>
    <source>
        <strain evidence="1">GM15</strain>
        <tissue evidence="1">Leaf</tissue>
    </source>
</reference>
<keyword evidence="2" id="KW-1185">Reference proteome</keyword>
<accession>A0A8X8AYZ8</accession>
<evidence type="ECO:0000313" key="2">
    <source>
        <dbReference type="Proteomes" id="UP000886885"/>
    </source>
</evidence>
<dbReference type="OrthoDB" id="1896560at2759"/>
<comment type="caution">
    <text evidence="1">The sequence shown here is derived from an EMBL/GenBank/DDBJ whole genome shotgun (WGS) entry which is preliminary data.</text>
</comment>
<protein>
    <submittedName>
        <fullName evidence="1">Uncharacterized protein</fullName>
    </submittedName>
</protein>
<organism evidence="1 2">
    <name type="scientific">Populus tomentosa</name>
    <name type="common">Chinese white poplar</name>
    <dbReference type="NCBI Taxonomy" id="118781"/>
    <lineage>
        <taxon>Eukaryota</taxon>
        <taxon>Viridiplantae</taxon>
        <taxon>Streptophyta</taxon>
        <taxon>Embryophyta</taxon>
        <taxon>Tracheophyta</taxon>
        <taxon>Spermatophyta</taxon>
        <taxon>Magnoliopsida</taxon>
        <taxon>eudicotyledons</taxon>
        <taxon>Gunneridae</taxon>
        <taxon>Pentapetalae</taxon>
        <taxon>rosids</taxon>
        <taxon>fabids</taxon>
        <taxon>Malpighiales</taxon>
        <taxon>Salicaceae</taxon>
        <taxon>Saliceae</taxon>
        <taxon>Populus</taxon>
    </lineage>
</organism>
<dbReference type="AlphaFoldDB" id="A0A8X8AYZ8"/>
<dbReference type="Proteomes" id="UP000886885">
    <property type="component" value="Chromosome 1A"/>
</dbReference>
<name>A0A8X8AYZ8_POPTO</name>
<dbReference type="EMBL" id="JAAWWB010000001">
    <property type="protein sequence ID" value="KAG6791110.1"/>
    <property type="molecule type" value="Genomic_DNA"/>
</dbReference>
<proteinExistence type="predicted"/>
<sequence>MESDRLTSPRNFSIRGCRSVNLTEGVLHLMALEKLEIRECNELLSLQEQGLPDSFSFLEMLKCPMLTRRCLKKKGEDWAKIARIPCKNLDYKVVL</sequence>
<evidence type="ECO:0000313" key="1">
    <source>
        <dbReference type="EMBL" id="KAG6791110.1"/>
    </source>
</evidence>